<comment type="pathway">
    <text evidence="10 12">Purine metabolism; AMP biosynthesis via de novo pathway; AMP from IMP: step 1/2.</text>
</comment>
<keyword evidence="7 10" id="KW-0658">Purine biosynthesis</keyword>
<dbReference type="HAMAP" id="MF_00011">
    <property type="entry name" value="Adenylosucc_synth"/>
    <property type="match status" value="1"/>
</dbReference>
<dbReference type="Gene3D" id="1.10.300.10">
    <property type="entry name" value="Adenylosuccinate Synthetase, subunit A, domain 2"/>
    <property type="match status" value="1"/>
</dbReference>
<dbReference type="Gene3D" id="3.90.170.10">
    <property type="entry name" value="Adenylosuccinate Synthetase, subunit A, domain 3"/>
    <property type="match status" value="1"/>
</dbReference>
<dbReference type="EC" id="6.3.4.4" evidence="10 12"/>
<comment type="function">
    <text evidence="10">Plays an important role in the de novo pathway and in the salvage pathway of purine nucleotide biosynthesis. Catalyzes the first commited step in the biosynthesis of AMP from IMP.</text>
</comment>
<dbReference type="InterPro" id="IPR027417">
    <property type="entry name" value="P-loop_NTPase"/>
</dbReference>
<dbReference type="AlphaFoldDB" id="A0A8E0QZG0"/>
<keyword evidence="8 10" id="KW-0460">Magnesium</keyword>
<dbReference type="FunFam" id="1.10.300.10:FF:000001">
    <property type="entry name" value="Adenylosuccinate synthetase"/>
    <property type="match status" value="1"/>
</dbReference>
<feature type="binding site" evidence="10">
    <location>
        <position position="299"/>
    </location>
    <ligand>
        <name>IMP</name>
        <dbReference type="ChEBI" id="CHEBI:58053"/>
    </ligand>
</feature>
<keyword evidence="3 10" id="KW-0963">Cytoplasm</keyword>
<dbReference type="InterPro" id="IPR018220">
    <property type="entry name" value="Adenylosuccin_syn_GTP-bd"/>
</dbReference>
<dbReference type="NCBIfam" id="NF002223">
    <property type="entry name" value="PRK01117.1"/>
    <property type="match status" value="1"/>
</dbReference>
<comment type="cofactor">
    <cofactor evidence="10">
        <name>Mg(2+)</name>
        <dbReference type="ChEBI" id="CHEBI:18420"/>
    </cofactor>
    <text evidence="10">Binds 1 Mg(2+) ion per subunit.</text>
</comment>
<gene>
    <name evidence="13" type="ORF">Aud_008013</name>
</gene>
<dbReference type="Pfam" id="PF00709">
    <property type="entry name" value="Adenylsucc_synt"/>
    <property type="match status" value="1"/>
</dbReference>
<keyword evidence="5 10" id="KW-0479">Metal-binding</keyword>
<dbReference type="Gene3D" id="3.40.440.10">
    <property type="entry name" value="Adenylosuccinate Synthetase, subunit A, domain 1"/>
    <property type="match status" value="1"/>
</dbReference>
<dbReference type="PROSITE" id="PS01266">
    <property type="entry name" value="ADENYLOSUCCIN_SYN_1"/>
    <property type="match status" value="1"/>
</dbReference>
<evidence type="ECO:0000256" key="6">
    <source>
        <dbReference type="ARBA" id="ARBA00022741"/>
    </source>
</evidence>
<evidence type="ECO:0000256" key="12">
    <source>
        <dbReference type="RuleBase" id="RU000520"/>
    </source>
</evidence>
<dbReference type="GO" id="GO:0004019">
    <property type="term" value="F:adenylosuccinate synthase activity"/>
    <property type="evidence" value="ECO:0007669"/>
    <property type="project" value="UniProtKB-UniRule"/>
</dbReference>
<feature type="binding site" evidence="10">
    <location>
        <begin position="13"/>
        <end position="16"/>
    </location>
    <ligand>
        <name>IMP</name>
        <dbReference type="ChEBI" id="CHEBI:58053"/>
    </ligand>
</feature>
<feature type="binding site" evidence="10">
    <location>
        <begin position="327"/>
        <end position="329"/>
    </location>
    <ligand>
        <name>GTP</name>
        <dbReference type="ChEBI" id="CHEBI:37565"/>
    </ligand>
</feature>
<feature type="active site" description="Proton acceptor" evidence="10">
    <location>
        <position position="13"/>
    </location>
</feature>
<dbReference type="CDD" id="cd03108">
    <property type="entry name" value="AdSS"/>
    <property type="match status" value="1"/>
</dbReference>
<dbReference type="SUPFAM" id="SSF52540">
    <property type="entry name" value="P-loop containing nucleoside triphosphate hydrolases"/>
    <property type="match status" value="1"/>
</dbReference>
<keyword evidence="6 10" id="KW-0547">Nucleotide-binding</keyword>
<reference evidence="13" key="1">
    <citation type="journal article" date="2015" name="Genome Announc.">
        <title>Draft Genome Sequence of the Pathogenic Filamentous Fungus Aspergillus udagawae Strain IFM 46973T.</title>
        <authorList>
            <person name="Kusuya Y."/>
            <person name="Takahashi-Nakaguchi A."/>
            <person name="Takahashi H."/>
            <person name="Yaguchi T."/>
        </authorList>
    </citation>
    <scope>NUCLEOTIDE SEQUENCE</scope>
    <source>
        <strain evidence="13">IFM 46973</strain>
    </source>
</reference>
<evidence type="ECO:0000256" key="8">
    <source>
        <dbReference type="ARBA" id="ARBA00022842"/>
    </source>
</evidence>
<dbReference type="InterPro" id="IPR042109">
    <property type="entry name" value="Adenylosuccinate_synth_dom1"/>
</dbReference>
<evidence type="ECO:0000256" key="11">
    <source>
        <dbReference type="PROSITE-ProRule" id="PRU10134"/>
    </source>
</evidence>
<feature type="active site" evidence="11">
    <location>
        <position position="141"/>
    </location>
</feature>
<organism evidence="13 14">
    <name type="scientific">Aspergillus udagawae</name>
    <dbReference type="NCBI Taxonomy" id="91492"/>
    <lineage>
        <taxon>Eukaryota</taxon>
        <taxon>Fungi</taxon>
        <taxon>Dikarya</taxon>
        <taxon>Ascomycota</taxon>
        <taxon>Pezizomycotina</taxon>
        <taxon>Eurotiomycetes</taxon>
        <taxon>Eurotiomycetidae</taxon>
        <taxon>Eurotiales</taxon>
        <taxon>Aspergillaceae</taxon>
        <taxon>Aspergillus</taxon>
        <taxon>Aspergillus subgen. Fumigati</taxon>
    </lineage>
</organism>
<dbReference type="GO" id="GO:0000287">
    <property type="term" value="F:magnesium ion binding"/>
    <property type="evidence" value="ECO:0007669"/>
    <property type="project" value="UniProtKB-UniRule"/>
</dbReference>
<feature type="binding site" evidence="10">
    <location>
        <begin position="12"/>
        <end position="18"/>
    </location>
    <ligand>
        <name>GTP</name>
        <dbReference type="ChEBI" id="CHEBI:37565"/>
    </ligand>
</feature>
<dbReference type="NCBIfam" id="TIGR00184">
    <property type="entry name" value="purA"/>
    <property type="match status" value="1"/>
</dbReference>
<evidence type="ECO:0000256" key="4">
    <source>
        <dbReference type="ARBA" id="ARBA00022598"/>
    </source>
</evidence>
<dbReference type="PANTHER" id="PTHR11846">
    <property type="entry name" value="ADENYLOSUCCINATE SYNTHETASE"/>
    <property type="match status" value="1"/>
</dbReference>
<dbReference type="PANTHER" id="PTHR11846:SF0">
    <property type="entry name" value="ADENYLOSUCCINATE SYNTHETASE"/>
    <property type="match status" value="1"/>
</dbReference>
<dbReference type="GeneID" id="66995490"/>
<proteinExistence type="inferred from homology"/>
<reference evidence="13" key="2">
    <citation type="submission" date="2021-01" db="EMBL/GenBank/DDBJ databases">
        <title>Pan-genome distribution and transcriptional activeness of fungal secondary metabolism genes in Aspergillus section Fumigati.</title>
        <authorList>
            <person name="Takahashi H."/>
            <person name="Umemura M."/>
            <person name="Ninomiya A."/>
            <person name="Kusuya Y."/>
            <person name="Urayama S."/>
            <person name="Shimizu M."/>
            <person name="Watanabe A."/>
            <person name="Kamei K."/>
            <person name="Yaguchi T."/>
            <person name="Hagiwara D."/>
        </authorList>
    </citation>
    <scope>NUCLEOTIDE SEQUENCE</scope>
    <source>
        <strain evidence="13">IFM 46973</strain>
    </source>
</reference>
<dbReference type="InterPro" id="IPR001114">
    <property type="entry name" value="Adenylosuccinate_synthetase"/>
</dbReference>
<evidence type="ECO:0000313" key="13">
    <source>
        <dbReference type="EMBL" id="GIC91568.1"/>
    </source>
</evidence>
<feature type="binding site" evidence="10">
    <location>
        <position position="40"/>
    </location>
    <ligand>
        <name>Mg(2+)</name>
        <dbReference type="ChEBI" id="CHEBI:18420"/>
    </ligand>
</feature>
<feature type="binding site" evidence="10">
    <location>
        <begin position="40"/>
        <end position="42"/>
    </location>
    <ligand>
        <name>GTP</name>
        <dbReference type="ChEBI" id="CHEBI:37565"/>
    </ligand>
</feature>
<accession>A0A8E0QZG0</accession>
<dbReference type="Proteomes" id="UP000036893">
    <property type="component" value="Unassembled WGS sequence"/>
</dbReference>
<evidence type="ECO:0000256" key="9">
    <source>
        <dbReference type="ARBA" id="ARBA00023134"/>
    </source>
</evidence>
<feature type="binding site" evidence="10">
    <location>
        <position position="144"/>
    </location>
    <ligand>
        <name>IMP</name>
        <dbReference type="ChEBI" id="CHEBI:58053"/>
        <note>ligand shared between dimeric partners</note>
    </ligand>
</feature>
<dbReference type="GO" id="GO:0005737">
    <property type="term" value="C:cytoplasm"/>
    <property type="evidence" value="ECO:0007669"/>
    <property type="project" value="UniProtKB-SubCell"/>
</dbReference>
<comment type="subcellular location">
    <subcellularLocation>
        <location evidence="10">Cytoplasm</location>
    </subcellularLocation>
</comment>
<keyword evidence="4 10" id="KW-0436">Ligase</keyword>
<dbReference type="InterPro" id="IPR042111">
    <property type="entry name" value="Adenylosuccinate_synth_dom3"/>
</dbReference>
<feature type="binding site" evidence="10">
    <location>
        <begin position="38"/>
        <end position="41"/>
    </location>
    <ligand>
        <name>IMP</name>
        <dbReference type="ChEBI" id="CHEBI:58053"/>
    </ligand>
</feature>
<feature type="active site" description="Proton donor" evidence="10">
    <location>
        <position position="41"/>
    </location>
</feature>
<comment type="catalytic activity">
    <reaction evidence="10 12">
        <text>IMP + L-aspartate + GTP = N(6)-(1,2-dicarboxyethyl)-AMP + GDP + phosphate + 2 H(+)</text>
        <dbReference type="Rhea" id="RHEA:15753"/>
        <dbReference type="ChEBI" id="CHEBI:15378"/>
        <dbReference type="ChEBI" id="CHEBI:29991"/>
        <dbReference type="ChEBI" id="CHEBI:37565"/>
        <dbReference type="ChEBI" id="CHEBI:43474"/>
        <dbReference type="ChEBI" id="CHEBI:57567"/>
        <dbReference type="ChEBI" id="CHEBI:58053"/>
        <dbReference type="ChEBI" id="CHEBI:58189"/>
        <dbReference type="EC" id="6.3.4.4"/>
    </reaction>
</comment>
<comment type="function">
    <text evidence="12">Plays an important role in the de novo pathway of purine nucleotide biosynthesis.</text>
</comment>
<dbReference type="GO" id="GO:0044208">
    <property type="term" value="P:'de novo' AMP biosynthetic process"/>
    <property type="evidence" value="ECO:0007669"/>
    <property type="project" value="UniProtKB-UniRule"/>
</dbReference>
<dbReference type="UniPathway" id="UPA00075">
    <property type="reaction ID" value="UER00335"/>
</dbReference>
<feature type="binding site" evidence="10">
    <location>
        <position position="301"/>
    </location>
    <ligand>
        <name>GTP</name>
        <dbReference type="ChEBI" id="CHEBI:37565"/>
    </ligand>
</feature>
<evidence type="ECO:0000256" key="10">
    <source>
        <dbReference type="HAMAP-Rule" id="MF_03125"/>
    </source>
</evidence>
<dbReference type="PROSITE" id="PS00513">
    <property type="entry name" value="ADENYLOSUCCIN_SYN_2"/>
    <property type="match status" value="1"/>
</dbReference>
<feature type="binding site" evidence="10">
    <location>
        <position position="130"/>
    </location>
    <ligand>
        <name>IMP</name>
        <dbReference type="ChEBI" id="CHEBI:58053"/>
    </ligand>
</feature>
<keyword evidence="9 10" id="KW-0342">GTP-binding</keyword>
<dbReference type="SMART" id="SM00788">
    <property type="entry name" value="Adenylsucc_synt"/>
    <property type="match status" value="1"/>
</dbReference>
<sequence length="424" mass="46423">MGVTIVLGSQWGDEGKGKITDMLSQQATLCCRAAGGHNAGHTIVHDNITYDFHILPSGLVSPSCVNLIGAGTVVHVPSFFKELASLEEKGLKDAGKRIFISDRAHVCFDLHSVVDGLEEAKLGGRKVGTTGKGIGPCYSDKAARRGVRVGEILDEAIFERKLRSLHAGYTARFGDLDYDVDEEIGRFKDYRQRLVPYVVDQLAFFKQYKDSPNTLVEGANALMLDLDHGTYPYVTSSSTGLGGAVQALSLNPASITSVIGVVKAYTTRVGSGPFPSEQLNEYGDKLQSVGREFGVTTGRRRRCGWFDLVLCRYSQAINHYTALNLTKLDILDDFDEIKVAVAYVLPDGTRLTDTYPADAGVLEKVKVEYVTLPGWKSNTMGVKKYEDLPANARAYIEYIERELGGVPVKWIGTGPARDHMICRE</sequence>
<feature type="binding site" evidence="10">
    <location>
        <position position="13"/>
    </location>
    <ligand>
        <name>Mg(2+)</name>
        <dbReference type="ChEBI" id="CHEBI:18420"/>
    </ligand>
</feature>
<feature type="binding site" evidence="10">
    <location>
        <begin position="412"/>
        <end position="414"/>
    </location>
    <ligand>
        <name>GTP</name>
        <dbReference type="ChEBI" id="CHEBI:37565"/>
    </ligand>
</feature>
<protein>
    <recommendedName>
        <fullName evidence="10 12">Adenylosuccinate synthetase</fullName>
        <shortName evidence="10">AMPSase</shortName>
        <shortName evidence="10">AdSS</shortName>
        <ecNumber evidence="10 12">6.3.4.4</ecNumber>
    </recommendedName>
    <alternativeName>
        <fullName evidence="10">IMP--aspartate ligase</fullName>
    </alternativeName>
</protein>
<comment type="subunit">
    <text evidence="2 10">Homodimer.</text>
</comment>
<dbReference type="FunFam" id="3.90.170.10:FF:000001">
    <property type="entry name" value="Adenylosuccinate synthetase"/>
    <property type="match status" value="1"/>
</dbReference>
<evidence type="ECO:0000256" key="7">
    <source>
        <dbReference type="ARBA" id="ARBA00022755"/>
    </source>
</evidence>
<comment type="similarity">
    <text evidence="10 12">Belongs to the adenylosuccinate synthetase family.</text>
</comment>
<comment type="function">
    <text evidence="1">Plays an important role in the de novo pathway and in the salvage pathway of purine nucleotide biosynthesis. Catalyzes the first committed step in the biosynthesis of AMP from IMP.</text>
</comment>
<comment type="caution">
    <text evidence="13">The sequence shown here is derived from an EMBL/GenBank/DDBJ whole genome shotgun (WGS) entry which is preliminary data.</text>
</comment>
<evidence type="ECO:0000256" key="5">
    <source>
        <dbReference type="ARBA" id="ARBA00022723"/>
    </source>
</evidence>
<feature type="binding site" evidence="10">
    <location>
        <position position="235"/>
    </location>
    <ligand>
        <name>IMP</name>
        <dbReference type="ChEBI" id="CHEBI:58053"/>
    </ligand>
</feature>
<evidence type="ECO:0000256" key="1">
    <source>
        <dbReference type="ARBA" id="ARBA00003779"/>
    </source>
</evidence>
<dbReference type="EMBL" id="BBXM02000006">
    <property type="protein sequence ID" value="GIC91568.1"/>
    <property type="molecule type" value="Genomic_DNA"/>
</dbReference>
<evidence type="ECO:0000256" key="2">
    <source>
        <dbReference type="ARBA" id="ARBA00011738"/>
    </source>
</evidence>
<dbReference type="GO" id="GO:0005525">
    <property type="term" value="F:GTP binding"/>
    <property type="evidence" value="ECO:0007669"/>
    <property type="project" value="UniProtKB-UniRule"/>
</dbReference>
<dbReference type="GO" id="GO:0046040">
    <property type="term" value="P:IMP metabolic process"/>
    <property type="evidence" value="ECO:0007669"/>
    <property type="project" value="TreeGrafter"/>
</dbReference>
<evidence type="ECO:0000256" key="3">
    <source>
        <dbReference type="ARBA" id="ARBA00022490"/>
    </source>
</evidence>
<feature type="binding site" evidence="10">
    <location>
        <begin position="295"/>
        <end position="301"/>
    </location>
    <ligand>
        <name>substrate</name>
    </ligand>
</feature>
<dbReference type="InterPro" id="IPR033128">
    <property type="entry name" value="Adenylosuccin_syn_Lys_AS"/>
</dbReference>
<dbReference type="InterPro" id="IPR042110">
    <property type="entry name" value="Adenylosuccinate_synth_dom2"/>
</dbReference>
<dbReference type="RefSeq" id="XP_043148834.1">
    <property type="nucleotide sequence ID" value="XM_043292899.1"/>
</dbReference>
<feature type="binding site" evidence="10">
    <location>
        <position position="220"/>
    </location>
    <ligand>
        <name>IMP</name>
        <dbReference type="ChEBI" id="CHEBI:58053"/>
    </ligand>
</feature>
<name>A0A8E0QZG0_9EURO</name>
<evidence type="ECO:0000313" key="14">
    <source>
        <dbReference type="Proteomes" id="UP000036893"/>
    </source>
</evidence>